<dbReference type="PROSITE" id="PS50110">
    <property type="entry name" value="RESPONSE_REGULATORY"/>
    <property type="match status" value="1"/>
</dbReference>
<sequence length="244" mass="27347">MINEYSIKQVFNCMVVDDEQASVTIVKNYISAIPNLSLVCSTTNPEEVPALLERHRIDLLFLDIHMKGKDGWAVRRIVEPDIHVVFCSADNRLGSEVFDVDGVDYLVKPFTFDRFSKAVERVINRSNGLQYSGEADDLDAVISVKTGKSKKDIIELVDIDYITTNYKRVQIHTINGVITVDHTLSELMQRLSSPRFIQVSKSTIVARNRIATVQAKCVILKGKNKTVLSVGAKFKANVQALYPS</sequence>
<dbReference type="InterPro" id="IPR011006">
    <property type="entry name" value="CheY-like_superfamily"/>
</dbReference>
<evidence type="ECO:0000313" key="5">
    <source>
        <dbReference type="Proteomes" id="UP001589774"/>
    </source>
</evidence>
<feature type="modified residue" description="4-aspartylphosphate" evidence="1">
    <location>
        <position position="63"/>
    </location>
</feature>
<dbReference type="Gene3D" id="2.40.50.1020">
    <property type="entry name" value="LytTr DNA-binding domain"/>
    <property type="match status" value="1"/>
</dbReference>
<dbReference type="InterPro" id="IPR051271">
    <property type="entry name" value="2C-system_Tx_regulators"/>
</dbReference>
<dbReference type="Pfam" id="PF00072">
    <property type="entry name" value="Response_reg"/>
    <property type="match status" value="1"/>
</dbReference>
<keyword evidence="1" id="KW-0597">Phosphoprotein</keyword>
<dbReference type="SMART" id="SM00448">
    <property type="entry name" value="REC"/>
    <property type="match status" value="1"/>
</dbReference>
<dbReference type="Gene3D" id="3.40.50.2300">
    <property type="match status" value="1"/>
</dbReference>
<dbReference type="RefSeq" id="WP_377477613.1">
    <property type="nucleotide sequence ID" value="NZ_JBHLWO010000002.1"/>
</dbReference>
<dbReference type="EMBL" id="JBHLWO010000002">
    <property type="protein sequence ID" value="MFC0320709.1"/>
    <property type="molecule type" value="Genomic_DNA"/>
</dbReference>
<reference evidence="4 5" key="1">
    <citation type="submission" date="2024-09" db="EMBL/GenBank/DDBJ databases">
        <authorList>
            <person name="Sun Q."/>
            <person name="Mori K."/>
        </authorList>
    </citation>
    <scope>NUCLEOTIDE SEQUENCE [LARGE SCALE GENOMIC DNA]</scope>
    <source>
        <strain evidence="4 5">CCM 7765</strain>
    </source>
</reference>
<name>A0ABV6HP80_9SPHI</name>
<dbReference type="Pfam" id="PF04397">
    <property type="entry name" value="LytTR"/>
    <property type="match status" value="1"/>
</dbReference>
<protein>
    <submittedName>
        <fullName evidence="4">LytR/AlgR family response regulator transcription factor</fullName>
    </submittedName>
</protein>
<accession>A0ABV6HP80</accession>
<dbReference type="InterPro" id="IPR001789">
    <property type="entry name" value="Sig_transdc_resp-reg_receiver"/>
</dbReference>
<dbReference type="PROSITE" id="PS50930">
    <property type="entry name" value="HTH_LYTTR"/>
    <property type="match status" value="1"/>
</dbReference>
<evidence type="ECO:0000259" key="2">
    <source>
        <dbReference type="PROSITE" id="PS50110"/>
    </source>
</evidence>
<keyword evidence="5" id="KW-1185">Reference proteome</keyword>
<dbReference type="PANTHER" id="PTHR45526">
    <property type="entry name" value="TRANSCRIPTIONAL REGULATORY PROTEIN DPIA"/>
    <property type="match status" value="1"/>
</dbReference>
<dbReference type="InterPro" id="IPR007492">
    <property type="entry name" value="LytTR_DNA-bd_dom"/>
</dbReference>
<dbReference type="PANTHER" id="PTHR45526:SF1">
    <property type="entry name" value="TRANSCRIPTIONAL REGULATORY PROTEIN DCUR-RELATED"/>
    <property type="match status" value="1"/>
</dbReference>
<feature type="domain" description="HTH LytTR-type" evidence="3">
    <location>
        <begin position="158"/>
        <end position="244"/>
    </location>
</feature>
<comment type="caution">
    <text evidence="4">The sequence shown here is derived from an EMBL/GenBank/DDBJ whole genome shotgun (WGS) entry which is preliminary data.</text>
</comment>
<dbReference type="Proteomes" id="UP001589774">
    <property type="component" value="Unassembled WGS sequence"/>
</dbReference>
<organism evidence="4 5">
    <name type="scientific">Olivibacter oleidegradans</name>
    <dbReference type="NCBI Taxonomy" id="760123"/>
    <lineage>
        <taxon>Bacteria</taxon>
        <taxon>Pseudomonadati</taxon>
        <taxon>Bacteroidota</taxon>
        <taxon>Sphingobacteriia</taxon>
        <taxon>Sphingobacteriales</taxon>
        <taxon>Sphingobacteriaceae</taxon>
        <taxon>Olivibacter</taxon>
    </lineage>
</organism>
<evidence type="ECO:0000259" key="3">
    <source>
        <dbReference type="PROSITE" id="PS50930"/>
    </source>
</evidence>
<evidence type="ECO:0000256" key="1">
    <source>
        <dbReference type="PROSITE-ProRule" id="PRU00169"/>
    </source>
</evidence>
<dbReference type="SUPFAM" id="SSF52172">
    <property type="entry name" value="CheY-like"/>
    <property type="match status" value="1"/>
</dbReference>
<feature type="domain" description="Response regulatory" evidence="2">
    <location>
        <begin position="12"/>
        <end position="123"/>
    </location>
</feature>
<evidence type="ECO:0000313" key="4">
    <source>
        <dbReference type="EMBL" id="MFC0320709.1"/>
    </source>
</evidence>
<dbReference type="SMART" id="SM00850">
    <property type="entry name" value="LytTR"/>
    <property type="match status" value="1"/>
</dbReference>
<proteinExistence type="predicted"/>
<gene>
    <name evidence="4" type="ORF">ACFFI0_20455</name>
</gene>